<proteinExistence type="predicted"/>
<feature type="domain" description="Protein kinase" evidence="4">
    <location>
        <begin position="1"/>
        <end position="216"/>
    </location>
</feature>
<dbReference type="InterPro" id="IPR008271">
    <property type="entry name" value="Ser/Thr_kinase_AS"/>
</dbReference>
<dbReference type="GO" id="GO:0005524">
    <property type="term" value="F:ATP binding"/>
    <property type="evidence" value="ECO:0007669"/>
    <property type="project" value="InterPro"/>
</dbReference>
<feature type="domain" description="Protein kinase" evidence="4">
    <location>
        <begin position="225"/>
        <end position="486"/>
    </location>
</feature>
<dbReference type="EMBL" id="CAJJDP010000007">
    <property type="protein sequence ID" value="CAD8136813.1"/>
    <property type="molecule type" value="Genomic_DNA"/>
</dbReference>
<dbReference type="PANTHER" id="PTHR44943">
    <property type="entry name" value="CELLULOSE SYNTHASE OPERON PROTEIN C"/>
    <property type="match status" value="1"/>
</dbReference>
<dbReference type="Pfam" id="PF00069">
    <property type="entry name" value="Pkinase"/>
    <property type="match status" value="2"/>
</dbReference>
<keyword evidence="2 3" id="KW-0802">TPR repeat</keyword>
<keyword evidence="6" id="KW-1185">Reference proteome</keyword>
<dbReference type="InterPro" id="IPR000719">
    <property type="entry name" value="Prot_kinase_dom"/>
</dbReference>
<gene>
    <name evidence="5" type="ORF">POCTA_138.1.T0080041</name>
</gene>
<dbReference type="OrthoDB" id="2121326at2759"/>
<keyword evidence="1" id="KW-0677">Repeat</keyword>
<dbReference type="Proteomes" id="UP000683925">
    <property type="component" value="Unassembled WGS sequence"/>
</dbReference>
<accession>A0A8S1SAG8</accession>
<dbReference type="Pfam" id="PF12895">
    <property type="entry name" value="ANAPC3"/>
    <property type="match status" value="3"/>
</dbReference>
<evidence type="ECO:0000256" key="3">
    <source>
        <dbReference type="PROSITE-ProRule" id="PRU00339"/>
    </source>
</evidence>
<feature type="repeat" description="TPR" evidence="3">
    <location>
        <begin position="1145"/>
        <end position="1178"/>
    </location>
</feature>
<dbReference type="PROSITE" id="PS50011">
    <property type="entry name" value="PROTEIN_KINASE_DOM"/>
    <property type="match status" value="2"/>
</dbReference>
<dbReference type="PROSITE" id="PS50005">
    <property type="entry name" value="TPR"/>
    <property type="match status" value="1"/>
</dbReference>
<evidence type="ECO:0000313" key="5">
    <source>
        <dbReference type="EMBL" id="CAD8136813.1"/>
    </source>
</evidence>
<evidence type="ECO:0000313" key="6">
    <source>
        <dbReference type="Proteomes" id="UP000683925"/>
    </source>
</evidence>
<comment type="caution">
    <text evidence="5">The sequence shown here is derived from an EMBL/GenBank/DDBJ whole genome shotgun (WGS) entry which is preliminary data.</text>
</comment>
<dbReference type="InterPro" id="IPR019734">
    <property type="entry name" value="TPR_rpt"/>
</dbReference>
<dbReference type="PANTHER" id="PTHR44943:SF4">
    <property type="entry name" value="TPR REPEAT-CONTAINING PROTEIN MJ0798"/>
    <property type="match status" value="1"/>
</dbReference>
<sequence length="1284" mass="151095">MNQKENLKQIQETLNIHPHHNIGEFTLESEQSGNYKIISKEYDAQTLEEYLQGRINYWPTISEIYNIIIQVIEACVHLEQLNITHRNLNMKSILIQQLRENIVIVKIVDFSSAIIGSFSLSQIVNEPPFQAPKIVEQEKYNSKCDIYSLGIILYQLCFKELNTEELISQKLGCQQNRFAFKDRILNMLMEKMLVRDPIQRFGWNDLKKLEALKPQLIILKNRYLIDKKGPVGKGYQGVLYKTYDLQNLEITYCTKINNQKESFYNEISISALIQQQSLNKKCKNIIQFFEIFKQNHTEYIIMEYCELNLDQYFEEKNYLMTEEEILNLLSSVINGYTHLKGLGIIHRDIKPSNILLKEVDDKIVWKLIDFGCGKLLNQDLTYTNLGSELFKAPEIIENYPYNYQCDIFSLGVVLHYLVFEGQHYFGQQKDDFSLRSYQLSLRDKPFQCQKPYKKFSNNLLHVIDKMLLYNSEERIDWNSLSQEVNLIQNQITNEFQKQFEKDVQINNLDDHEPKEPQNQDKSVWSDNSQSHILFEKGKNLYLENNFQEAIMVLDQSLNLNKNDTQALFFKADSLRMLGCYNEAIEYIDKILQTHQNDVNALLCKADCLKMINNFEDSIYWTDKVLSIDPNHINSLFCKGDCLKRKGLFDSAIYYINKALLINSEHLNSMWCKGEILKLNHQYQEAIIWVDKVLLHDNAHVNSLQCKEQALKIDSQHVNSFWCKAECLRMLKEYQEAIIWSDKALFNDQNHLSSLRCKAESLKMLSKYEEAITWADKALSINSYHINSLYFFEGQHYFGQQKDDFSLRSYQLSLRDKPFQCQKPYKKFSNNLLHVIDKMLLYNSEERIDWNSLSQEVNLIQNQITNEFQKQFEKDVQINNLDDHEPKEPQNQDKSVWSDNSQSHILFEKGKFIKQFRQKFIFGEQFLRGYNADSLRMLGCYNEAIEYIDKILQTHQNDVNALLCKADCLKMINNFEDSIYWTDKVLSIDPNHINSLFCKGDCLKRKGLFDSAIYYINKALLINSEHLNSMWCKGEILKLNHQYQEAIIWVDKVLLHDNAHVNSLQCKEQALKIDSQHVNSFWCKAECLRMLKEYQEAIIWSDKALFNDQNHLSSLRCKAESLKMLSKYEEAITWADKALSINSYHINSLYCKADSLRMLSKYQEAIEYSDRVLSINPNHINALLCKADSLRMLYQYKGAIICLDKILQIDSYHLISLFCKGESLRMLKQYNEALSQYYLILSIDSNHKQSLASIGHSNLQFLRSMPIRLNEFKWRIRRLQQGHFN</sequence>
<protein>
    <recommendedName>
        <fullName evidence="4">Protein kinase domain-containing protein</fullName>
    </recommendedName>
</protein>
<name>A0A8S1SAG8_PAROT</name>
<reference evidence="5" key="1">
    <citation type="submission" date="2021-01" db="EMBL/GenBank/DDBJ databases">
        <authorList>
            <consortium name="Genoscope - CEA"/>
            <person name="William W."/>
        </authorList>
    </citation>
    <scope>NUCLEOTIDE SEQUENCE</scope>
</reference>
<evidence type="ECO:0000256" key="1">
    <source>
        <dbReference type="ARBA" id="ARBA00022737"/>
    </source>
</evidence>
<evidence type="ECO:0000259" key="4">
    <source>
        <dbReference type="PROSITE" id="PS50011"/>
    </source>
</evidence>
<dbReference type="InterPro" id="IPR051685">
    <property type="entry name" value="Ycf3/AcsC/BcsC/TPR_MFPF"/>
</dbReference>
<dbReference type="GO" id="GO:0004672">
    <property type="term" value="F:protein kinase activity"/>
    <property type="evidence" value="ECO:0007669"/>
    <property type="project" value="InterPro"/>
</dbReference>
<evidence type="ECO:0000256" key="2">
    <source>
        <dbReference type="ARBA" id="ARBA00022803"/>
    </source>
</evidence>
<organism evidence="5 6">
    <name type="scientific">Paramecium octaurelia</name>
    <dbReference type="NCBI Taxonomy" id="43137"/>
    <lineage>
        <taxon>Eukaryota</taxon>
        <taxon>Sar</taxon>
        <taxon>Alveolata</taxon>
        <taxon>Ciliophora</taxon>
        <taxon>Intramacronucleata</taxon>
        <taxon>Oligohymenophorea</taxon>
        <taxon>Peniculida</taxon>
        <taxon>Parameciidae</taxon>
        <taxon>Paramecium</taxon>
    </lineage>
</organism>
<dbReference type="SMART" id="SM00220">
    <property type="entry name" value="S_TKc"/>
    <property type="match status" value="1"/>
</dbReference>
<dbReference type="PROSITE" id="PS00108">
    <property type="entry name" value="PROTEIN_KINASE_ST"/>
    <property type="match status" value="1"/>
</dbReference>
<dbReference type="OMA" id="LNSMWCK"/>
<dbReference type="SMART" id="SM00028">
    <property type="entry name" value="TPR"/>
    <property type="match status" value="16"/>
</dbReference>